<dbReference type="PANTHER" id="PTHR33841:SF1">
    <property type="entry name" value="DNA METHYLTRANSFERASE A"/>
    <property type="match status" value="1"/>
</dbReference>
<dbReference type="GO" id="GO:0009007">
    <property type="term" value="F:site-specific DNA-methyltransferase (adenine-specific) activity"/>
    <property type="evidence" value="ECO:0007669"/>
    <property type="project" value="UniProtKB-EC"/>
</dbReference>
<dbReference type="PRINTS" id="PR00507">
    <property type="entry name" value="N12N6MTFRASE"/>
</dbReference>
<evidence type="ECO:0000313" key="10">
    <source>
        <dbReference type="Proteomes" id="UP000002430"/>
    </source>
</evidence>
<dbReference type="AlphaFoldDB" id="Q1MR49"/>
<dbReference type="PROSITE" id="PS00092">
    <property type="entry name" value="N6_MTASE"/>
    <property type="match status" value="1"/>
</dbReference>
<dbReference type="EMBL" id="AM180252">
    <property type="protein sequence ID" value="CAJ54527.1"/>
    <property type="molecule type" value="Genomic_DNA"/>
</dbReference>
<dbReference type="REBASE" id="12685">
    <property type="entry name" value="LinPHEORF473P"/>
</dbReference>
<keyword evidence="3" id="KW-0808">Transferase</keyword>
<dbReference type="EC" id="2.1.1.72" evidence="1"/>
<dbReference type="GO" id="GO:0003676">
    <property type="term" value="F:nucleic acid binding"/>
    <property type="evidence" value="ECO:0007669"/>
    <property type="project" value="InterPro"/>
</dbReference>
<dbReference type="PANTHER" id="PTHR33841">
    <property type="entry name" value="DNA METHYLTRANSFERASE YEEA-RELATED"/>
    <property type="match status" value="1"/>
</dbReference>
<reference evidence="9 10" key="1">
    <citation type="submission" date="2005-11" db="EMBL/GenBank/DDBJ databases">
        <title>The complete genome sequence of Lawsonia intracellularis: the causative agent of proliferative enteropathy.</title>
        <authorList>
            <person name="Kaur K."/>
            <person name="Zhang Q."/>
            <person name="Beckler D."/>
            <person name="Munir S."/>
            <person name="Li L."/>
            <person name="Kinsley K."/>
            <person name="Herron L."/>
            <person name="Peterson A."/>
            <person name="May B."/>
            <person name="Singh S."/>
            <person name="Gebhart C."/>
            <person name="Kapur V."/>
        </authorList>
    </citation>
    <scope>NUCLEOTIDE SEQUENCE [LARGE SCALE GENOMIC DNA]</scope>
    <source>
        <strain evidence="9 10">PHE/MN1-00</strain>
    </source>
</reference>
<evidence type="ECO:0000259" key="5">
    <source>
        <dbReference type="Pfam" id="PF20464"/>
    </source>
</evidence>
<accession>Q1MR49</accession>
<dbReference type="InterPro" id="IPR046816">
    <property type="entry name" value="MmeI_Mtase"/>
</dbReference>
<evidence type="ECO:0000259" key="8">
    <source>
        <dbReference type="Pfam" id="PF20473"/>
    </source>
</evidence>
<keyword evidence="2 9" id="KW-0489">Methyltransferase</keyword>
<dbReference type="InterPro" id="IPR046817">
    <property type="entry name" value="MmeI_N"/>
</dbReference>
<protein>
    <recommendedName>
        <fullName evidence="1">site-specific DNA-methyltransferase (adenine-specific)</fullName>
        <ecNumber evidence="1">2.1.1.72</ecNumber>
    </recommendedName>
</protein>
<feature type="domain" description="MmeI-like helicase spacer" evidence="6">
    <location>
        <begin position="255"/>
        <end position="325"/>
    </location>
</feature>
<evidence type="ECO:0000256" key="2">
    <source>
        <dbReference type="ARBA" id="ARBA00022603"/>
    </source>
</evidence>
<dbReference type="InterPro" id="IPR046819">
    <property type="entry name" value="MmeI_hel"/>
</dbReference>
<dbReference type="Pfam" id="PF20466">
    <property type="entry name" value="MmeI_TRD"/>
    <property type="match status" value="1"/>
</dbReference>
<comment type="catalytic activity">
    <reaction evidence="4">
        <text>a 2'-deoxyadenosine in DNA + S-adenosyl-L-methionine = an N(6)-methyl-2'-deoxyadenosine in DNA + S-adenosyl-L-homocysteine + H(+)</text>
        <dbReference type="Rhea" id="RHEA:15197"/>
        <dbReference type="Rhea" id="RHEA-COMP:12418"/>
        <dbReference type="Rhea" id="RHEA-COMP:12419"/>
        <dbReference type="ChEBI" id="CHEBI:15378"/>
        <dbReference type="ChEBI" id="CHEBI:57856"/>
        <dbReference type="ChEBI" id="CHEBI:59789"/>
        <dbReference type="ChEBI" id="CHEBI:90615"/>
        <dbReference type="ChEBI" id="CHEBI:90616"/>
        <dbReference type="EC" id="2.1.1.72"/>
    </reaction>
</comment>
<keyword evidence="10" id="KW-1185">Reference proteome</keyword>
<feature type="domain" description="MmeI-like DNA-methyltransferase" evidence="8">
    <location>
        <begin position="417"/>
        <end position="692"/>
    </location>
</feature>
<dbReference type="Pfam" id="PF20465">
    <property type="entry name" value="MmeI_hel"/>
    <property type="match status" value="1"/>
</dbReference>
<evidence type="ECO:0000313" key="9">
    <source>
        <dbReference type="EMBL" id="CAJ54527.1"/>
    </source>
</evidence>
<dbReference type="Pfam" id="PF20464">
    <property type="entry name" value="MmeI_N"/>
    <property type="match status" value="1"/>
</dbReference>
<dbReference type="HOGENOM" id="CLU_005831_1_0_7"/>
<dbReference type="Pfam" id="PF20473">
    <property type="entry name" value="MmeI_Mtase"/>
    <property type="match status" value="1"/>
</dbReference>
<dbReference type="SUPFAM" id="SSF53335">
    <property type="entry name" value="S-adenosyl-L-methionine-dependent methyltransferases"/>
    <property type="match status" value="1"/>
</dbReference>
<dbReference type="InterPro" id="IPR050953">
    <property type="entry name" value="N4_N6_ade-DNA_methylase"/>
</dbReference>
<evidence type="ECO:0000259" key="7">
    <source>
        <dbReference type="Pfam" id="PF20466"/>
    </source>
</evidence>
<evidence type="ECO:0000256" key="3">
    <source>
        <dbReference type="ARBA" id="ARBA00022679"/>
    </source>
</evidence>
<dbReference type="Proteomes" id="UP000002430">
    <property type="component" value="Chromosome"/>
</dbReference>
<proteinExistence type="predicted"/>
<name>Q1MR49_LAWIP</name>
<dbReference type="InterPro" id="IPR002052">
    <property type="entry name" value="DNA_methylase_N6_adenine_CS"/>
</dbReference>
<evidence type="ECO:0000256" key="4">
    <source>
        <dbReference type="ARBA" id="ARBA00047942"/>
    </source>
</evidence>
<dbReference type="KEGG" id="lip:LI0473"/>
<dbReference type="InterPro" id="IPR046820">
    <property type="entry name" value="MmeI_TRD"/>
</dbReference>
<gene>
    <name evidence="9" type="ordered locus">LI0473</name>
</gene>
<feature type="domain" description="MmeI-like N-terminal" evidence="5">
    <location>
        <begin position="32"/>
        <end position="247"/>
    </location>
</feature>
<sequence>MIGTNLVYLLIILIFFYPSPVVSQGSIELPPIEAFIAKWAPSGGSELGSSQSFLLELCDLLEISRPESPRATLVDNTYLFEMPVILTDKNGKITTGRIDLYKRGCFIWESKQGSYKSTSQNKGLHRRGTAIRGTHAWDAAMIAARIQAERYAYALPAKEGHPPFIIVADIGHTIQVYADFNDTGFYAPYPSARENTILLEDLRKPEIRERLRKIWTDPLSLNPSRENEKVTYQLVLTLSDLAQSLENEGHDPDVVALFIMRLIFTLFAEDCGLLPFNSYTQLLARLEKTPEQFASATTDVWKAMKTGGNSTALGKQVVCFHGHLFEDAEALPLNKEQLAIIYKAAKANWSGVETSIFGTLLERALSPKDRYKLGAHYTPTAYVERLVIPTVVDPVREDWENVKLLALSHVVKGSHKEAIQEIEVFHKRLSETIVLDPSCGSGNFLAVSMNVLKDIEGEVVQSLKDLGLSENEIQKKGYSITPKQFKGIEYNPRAAFISELVVWISYLQRHYKVYGNVQPPEPIMDNIQFIECRDAILTWDSIKKGKDSLGNIQETYINPRPADPWPKADFIVGNPPFIGNNRIRSALGDGYVEALRSAYPMLPKNIDYVMYWWHRSALLLRENKVRQFGFITTNSIKNPSNRKIVESYLENKPQLSIVMAIPDHPWTGAKDAARVRIAMTTCSLGDKQGILYTSIHEKQQDGFVEVTFNSSQGKIHANLSVDVDTTKLVPLKANKGIAWSGVSIRGKHFIITLDEAKKLGLGTIPGLEKYIKPYMKGRDLAGISKNTYVIDLFGLSINEVQQNYPTIYQWIATKVKPIREKNRLAFRRNHWWLFGSQGIGLRNAINNFKQYIATPRTAGRRYFAFINKLVVPDDSLTVIASDDPYILGILSSKFHSVWLTVTATSRGLKPNTNDVYNKICFDTFPFPQATEQQKNRIRSIANMLDTHRKERQKQYPYLTLTHMYAIMEKVQHNVPLSSKESKISLQGDIYNLLRLHTELDEAVAEAYGWPKDIKTHEALSRLMELYNIQAEEEKAGIIHWLIPEYQKQYDGLVSISDYSQLTSMTKQFLPLFDMNIEKHIIKGNQYTN</sequence>
<dbReference type="InterPro" id="IPR029063">
    <property type="entry name" value="SAM-dependent_MTases_sf"/>
</dbReference>
<dbReference type="Gene3D" id="3.40.50.150">
    <property type="entry name" value="Vaccinia Virus protein VP39"/>
    <property type="match status" value="1"/>
</dbReference>
<dbReference type="eggNOG" id="COG1002">
    <property type="taxonomic scope" value="Bacteria"/>
</dbReference>
<evidence type="ECO:0000259" key="6">
    <source>
        <dbReference type="Pfam" id="PF20465"/>
    </source>
</evidence>
<dbReference type="GO" id="GO:0032259">
    <property type="term" value="P:methylation"/>
    <property type="evidence" value="ECO:0007669"/>
    <property type="project" value="UniProtKB-KW"/>
</dbReference>
<organism evidence="9 10">
    <name type="scientific">Lawsonia intracellularis (strain PHE/MN1-00)</name>
    <dbReference type="NCBI Taxonomy" id="363253"/>
    <lineage>
        <taxon>Bacteria</taxon>
        <taxon>Pseudomonadati</taxon>
        <taxon>Thermodesulfobacteriota</taxon>
        <taxon>Desulfovibrionia</taxon>
        <taxon>Desulfovibrionales</taxon>
        <taxon>Desulfovibrionaceae</taxon>
        <taxon>Lawsonia</taxon>
    </lineage>
</organism>
<feature type="domain" description="MmeI-like target recognition" evidence="7">
    <location>
        <begin position="743"/>
        <end position="928"/>
    </location>
</feature>
<evidence type="ECO:0000256" key="1">
    <source>
        <dbReference type="ARBA" id="ARBA00011900"/>
    </source>
</evidence>